<dbReference type="SMART" id="SM00248">
    <property type="entry name" value="ANK"/>
    <property type="match status" value="10"/>
</dbReference>
<name>A0A8W8LYB0_MAGGI</name>
<protein>
    <recommendedName>
        <fullName evidence="4">COR domain-containing protein</fullName>
    </recommendedName>
</protein>
<reference evidence="5" key="1">
    <citation type="submission" date="2022-08" db="UniProtKB">
        <authorList>
            <consortium name="EnsemblMetazoa"/>
        </authorList>
    </citation>
    <scope>IDENTIFICATION</scope>
    <source>
        <strain evidence="5">05x7-T-G4-1.051#20</strain>
    </source>
</reference>
<keyword evidence="3" id="KW-0472">Membrane</keyword>
<dbReference type="SUPFAM" id="SSF52540">
    <property type="entry name" value="P-loop containing nucleoside triphosphate hydrolases"/>
    <property type="match status" value="1"/>
</dbReference>
<evidence type="ECO:0000313" key="5">
    <source>
        <dbReference type="EnsemblMetazoa" id="G30406.1:cds"/>
    </source>
</evidence>
<dbReference type="PANTHER" id="PTHR24121">
    <property type="entry name" value="NO MECHANORECEPTOR POTENTIAL C, ISOFORM D-RELATED"/>
    <property type="match status" value="1"/>
</dbReference>
<dbReference type="InterPro" id="IPR036770">
    <property type="entry name" value="Ankyrin_rpt-contain_sf"/>
</dbReference>
<sequence length="1016" mass="116903">MTGNDGILENTTGLLPIFPIVICLAVLVAIVAAASLFTYIIYRRRKEKAEKIDSNQLDTFLREGHLTVCHARCIIVGCAGAGKTTLLKRLQGMSYRDVREKTETKLVDVYVNSFEVLEKENTIQNVDNDKEQELPTICFYQDDIKSKTTGIKSVKKERESKAELKDDCIVLGQYVHPKEVVPLLASSDKMASVKDVGDDIDKSQPNHLQTQMYDFEEYKKSKGDSKVSNEISENIIRNPKKDTMSKIMDAVNHVSEKSHRRSKITFFDFAGQTMYYAFHQVYLCPKTFCILVVDMSKSPDDKPGDCFEKTEQMKTDEETETAEKGVTRFDSWTLKDYYKFWLKSIDSFSGVDTPVIIVGTHAEKKSSAECRTFFEQFYKLFERREDLKRHLNIEQRAFAIRFPKQGSSLEDLKGIKKCIAHLVYTLPYLKETIRPTWAIFEHILQKDKCLKIISIAEISTYNEMLPNELQVDEEEIFKMLIFLNRVGSLLYIDEEGFKDTVILDVQWFLDAFKSILTYSTDVAKADKNQKRFRETGELTDEELDSIWEKLPDHGSKYFEYKKKLISFMEKLGLLAVCNSEEENALKTWYYFPNTKLNFTAYAEENDEGYTSLKRIIQACEEGNIKNFSYHLKEIGQRKNLLCRTDKAGWNALHFAAKGGNLDIFRKLTLEKEFCKRTHDQMNVLHIASKFGRYKICEYILENEDFEEFLHAKSVQGKNACHYAAEGGYVNIFQLLAKKGVEAISKTNDGQNVFHVACIHNKLDMCHFISNHYHYLMFEECTGKWNALLYAAKNGNTSILEFLQTKDINFRHTSESNRNALHIACDHGHLSACEKIIEACPSLLDTVDHKGRHSGHFAVRSGNVDVLKYLYSQRADLRKETTTGMNILHMACLHSYSKMCTYILEKYPDMNSKKTARGWTTMHFVAEKGNSKGSEIKIFEMLLNATCKVNIFALTDNHNSVLTLAVNTNDYKLVEYLLKYHSELLKIQEATPLWALKNENPNMLHILDKYAKESGSK</sequence>
<proteinExistence type="predicted"/>
<keyword evidence="3" id="KW-0812">Transmembrane</keyword>
<dbReference type="SUPFAM" id="SSF48403">
    <property type="entry name" value="Ankyrin repeat"/>
    <property type="match status" value="1"/>
</dbReference>
<evidence type="ECO:0000313" key="6">
    <source>
        <dbReference type="Proteomes" id="UP000005408"/>
    </source>
</evidence>
<dbReference type="InterPro" id="IPR002110">
    <property type="entry name" value="Ankyrin_rpt"/>
</dbReference>
<dbReference type="InterPro" id="IPR027417">
    <property type="entry name" value="P-loop_NTPase"/>
</dbReference>
<keyword evidence="6" id="KW-1185">Reference proteome</keyword>
<dbReference type="EnsemblMetazoa" id="G30406.1">
    <property type="protein sequence ID" value="G30406.1:cds"/>
    <property type="gene ID" value="G30406"/>
</dbReference>
<organism evidence="5 6">
    <name type="scientific">Magallana gigas</name>
    <name type="common">Pacific oyster</name>
    <name type="synonym">Crassostrea gigas</name>
    <dbReference type="NCBI Taxonomy" id="29159"/>
    <lineage>
        <taxon>Eukaryota</taxon>
        <taxon>Metazoa</taxon>
        <taxon>Spiralia</taxon>
        <taxon>Lophotrochozoa</taxon>
        <taxon>Mollusca</taxon>
        <taxon>Bivalvia</taxon>
        <taxon>Autobranchia</taxon>
        <taxon>Pteriomorphia</taxon>
        <taxon>Ostreida</taxon>
        <taxon>Ostreoidea</taxon>
        <taxon>Ostreidae</taxon>
        <taxon>Magallana</taxon>
    </lineage>
</organism>
<evidence type="ECO:0000256" key="1">
    <source>
        <dbReference type="ARBA" id="ARBA00022737"/>
    </source>
</evidence>
<dbReference type="InterPro" id="IPR032171">
    <property type="entry name" value="COR-A"/>
</dbReference>
<keyword evidence="3" id="KW-1133">Transmembrane helix</keyword>
<feature type="transmembrane region" description="Helical" evidence="3">
    <location>
        <begin position="17"/>
        <end position="42"/>
    </location>
</feature>
<evidence type="ECO:0000259" key="4">
    <source>
        <dbReference type="Pfam" id="PF16095"/>
    </source>
</evidence>
<keyword evidence="2" id="KW-0040">ANK repeat</keyword>
<dbReference type="Gene3D" id="3.40.50.300">
    <property type="entry name" value="P-loop containing nucleotide triphosphate hydrolases"/>
    <property type="match status" value="2"/>
</dbReference>
<feature type="domain" description="COR" evidence="4">
    <location>
        <begin position="438"/>
        <end position="574"/>
    </location>
</feature>
<dbReference type="PANTHER" id="PTHR24121:SF21">
    <property type="entry name" value="ANKYRIN REPEAT FAMILY PROTEIN"/>
    <property type="match status" value="1"/>
</dbReference>
<dbReference type="PROSITE" id="PS50088">
    <property type="entry name" value="ANK_REPEAT"/>
    <property type="match status" value="2"/>
</dbReference>
<dbReference type="Gene3D" id="1.25.40.20">
    <property type="entry name" value="Ankyrin repeat-containing domain"/>
    <property type="match status" value="3"/>
</dbReference>
<dbReference type="AlphaFoldDB" id="A0A8W8LYB0"/>
<dbReference type="Proteomes" id="UP000005408">
    <property type="component" value="Unassembled WGS sequence"/>
</dbReference>
<feature type="repeat" description="ANK" evidence="2">
    <location>
        <begin position="849"/>
        <end position="881"/>
    </location>
</feature>
<dbReference type="Pfam" id="PF16095">
    <property type="entry name" value="COR-A"/>
    <property type="match status" value="1"/>
</dbReference>
<evidence type="ECO:0000256" key="2">
    <source>
        <dbReference type="PROSITE-ProRule" id="PRU00023"/>
    </source>
</evidence>
<dbReference type="Pfam" id="PF12796">
    <property type="entry name" value="Ank_2"/>
    <property type="match status" value="4"/>
</dbReference>
<evidence type="ECO:0000256" key="3">
    <source>
        <dbReference type="SAM" id="Phobius"/>
    </source>
</evidence>
<keyword evidence="1" id="KW-0677">Repeat</keyword>
<accession>A0A8W8LYB0</accession>
<feature type="repeat" description="ANK" evidence="2">
    <location>
        <begin position="715"/>
        <end position="747"/>
    </location>
</feature>